<organism evidence="2 3">
    <name type="scientific">Cirrhinus mrigala</name>
    <name type="common">Mrigala</name>
    <dbReference type="NCBI Taxonomy" id="683832"/>
    <lineage>
        <taxon>Eukaryota</taxon>
        <taxon>Metazoa</taxon>
        <taxon>Chordata</taxon>
        <taxon>Craniata</taxon>
        <taxon>Vertebrata</taxon>
        <taxon>Euteleostomi</taxon>
        <taxon>Actinopterygii</taxon>
        <taxon>Neopterygii</taxon>
        <taxon>Teleostei</taxon>
        <taxon>Ostariophysi</taxon>
        <taxon>Cypriniformes</taxon>
        <taxon>Cyprinidae</taxon>
        <taxon>Labeoninae</taxon>
        <taxon>Labeonini</taxon>
        <taxon>Cirrhinus</taxon>
    </lineage>
</organism>
<sequence>MYFPAYQWQATEWLDTCLPGLESPPRDQTPTPPPPPLPAPPPPLTPTRLGGTPTRLGGSVRLDGSTLSLQTGYPLRRYQGQRDFRTSLTLDDNNSPVYEEYRHPDHYDNASTVHPLGFSEGRSRSDYHHSSQYLLSHPPLLAWEERPRVWEDTHPFGSQQEIDRLGRISLRAQRLRSQSPKTSLVAKFSQQTPDQSRFGGVPLVKFASLNITLLGSLQPAEMKNNPRQTVDLAALLKMCADLSGMETSGL</sequence>
<dbReference type="EMBL" id="JAMKFB020000010">
    <property type="protein sequence ID" value="KAL0182561.1"/>
    <property type="molecule type" value="Genomic_DNA"/>
</dbReference>
<proteinExistence type="predicted"/>
<protein>
    <submittedName>
        <fullName evidence="2">Uncharacterized protein</fullName>
    </submittedName>
</protein>
<feature type="region of interest" description="Disordered" evidence="1">
    <location>
        <begin position="19"/>
        <end position="60"/>
    </location>
</feature>
<feature type="compositionally biased region" description="Pro residues" evidence="1">
    <location>
        <begin position="30"/>
        <end position="45"/>
    </location>
</feature>
<feature type="compositionally biased region" description="Low complexity" evidence="1">
    <location>
        <begin position="46"/>
        <end position="58"/>
    </location>
</feature>
<feature type="compositionally biased region" description="Polar residues" evidence="1">
    <location>
        <begin position="86"/>
        <end position="96"/>
    </location>
</feature>
<dbReference type="Proteomes" id="UP001529510">
    <property type="component" value="Unassembled WGS sequence"/>
</dbReference>
<evidence type="ECO:0000256" key="1">
    <source>
        <dbReference type="SAM" id="MobiDB-lite"/>
    </source>
</evidence>
<name>A0ABD0Q8U2_CIRMR</name>
<keyword evidence="3" id="KW-1185">Reference proteome</keyword>
<feature type="region of interest" description="Disordered" evidence="1">
    <location>
        <begin position="78"/>
        <end position="114"/>
    </location>
</feature>
<accession>A0ABD0Q8U2</accession>
<comment type="caution">
    <text evidence="2">The sequence shown here is derived from an EMBL/GenBank/DDBJ whole genome shotgun (WGS) entry which is preliminary data.</text>
</comment>
<gene>
    <name evidence="2" type="ORF">M9458_021936</name>
</gene>
<evidence type="ECO:0000313" key="3">
    <source>
        <dbReference type="Proteomes" id="UP001529510"/>
    </source>
</evidence>
<dbReference type="AlphaFoldDB" id="A0ABD0Q8U2"/>
<reference evidence="2 3" key="1">
    <citation type="submission" date="2024-05" db="EMBL/GenBank/DDBJ databases">
        <title>Genome sequencing and assembly of Indian major carp, Cirrhinus mrigala (Hamilton, 1822).</title>
        <authorList>
            <person name="Mohindra V."/>
            <person name="Chowdhury L.M."/>
            <person name="Lal K."/>
            <person name="Jena J.K."/>
        </authorList>
    </citation>
    <scope>NUCLEOTIDE SEQUENCE [LARGE SCALE GENOMIC DNA]</scope>
    <source>
        <strain evidence="2">CM1030</strain>
        <tissue evidence="2">Blood</tissue>
    </source>
</reference>
<evidence type="ECO:0000313" key="2">
    <source>
        <dbReference type="EMBL" id="KAL0182561.1"/>
    </source>
</evidence>
<feature type="compositionally biased region" description="Basic and acidic residues" evidence="1">
    <location>
        <begin position="99"/>
        <end position="108"/>
    </location>
</feature>